<keyword evidence="7" id="KW-0808">Transferase</keyword>
<comment type="caution">
    <text evidence="21">The sequence shown here is derived from an EMBL/GenBank/DDBJ whole genome shotgun (WGS) entry which is preliminary data.</text>
</comment>
<evidence type="ECO:0000256" key="11">
    <source>
        <dbReference type="ARBA" id="ARBA00022840"/>
    </source>
</evidence>
<dbReference type="InterPro" id="IPR005702">
    <property type="entry name" value="Wzc-like_C"/>
</dbReference>
<keyword evidence="14" id="KW-0829">Tyrosine-protein kinase</keyword>
<evidence type="ECO:0000256" key="6">
    <source>
        <dbReference type="ARBA" id="ARBA00022519"/>
    </source>
</evidence>
<dbReference type="EMBL" id="PTJE01000007">
    <property type="protein sequence ID" value="PPK93277.1"/>
    <property type="molecule type" value="Genomic_DNA"/>
</dbReference>
<evidence type="ECO:0000256" key="13">
    <source>
        <dbReference type="ARBA" id="ARBA00023136"/>
    </source>
</evidence>
<dbReference type="EC" id="2.7.10.2" evidence="4"/>
<evidence type="ECO:0000256" key="4">
    <source>
        <dbReference type="ARBA" id="ARBA00011903"/>
    </source>
</evidence>
<evidence type="ECO:0000256" key="2">
    <source>
        <dbReference type="ARBA" id="ARBA00007316"/>
    </source>
</evidence>
<evidence type="ECO:0000256" key="3">
    <source>
        <dbReference type="ARBA" id="ARBA00008883"/>
    </source>
</evidence>
<dbReference type="Pfam" id="PF02706">
    <property type="entry name" value="Wzz"/>
    <property type="match status" value="1"/>
</dbReference>
<keyword evidence="9" id="KW-0547">Nucleotide-binding</keyword>
<evidence type="ECO:0000259" key="18">
    <source>
        <dbReference type="Pfam" id="PF02706"/>
    </source>
</evidence>
<keyword evidence="10" id="KW-0418">Kinase</keyword>
<dbReference type="InterPro" id="IPR027417">
    <property type="entry name" value="P-loop_NTPase"/>
</dbReference>
<dbReference type="PANTHER" id="PTHR32309:SF13">
    <property type="entry name" value="FERRIC ENTEROBACTIN TRANSPORT PROTEIN FEPE"/>
    <property type="match status" value="1"/>
</dbReference>
<evidence type="ECO:0000256" key="8">
    <source>
        <dbReference type="ARBA" id="ARBA00022692"/>
    </source>
</evidence>
<protein>
    <recommendedName>
        <fullName evidence="4">non-specific protein-tyrosine kinase</fullName>
        <ecNumber evidence="4">2.7.10.2</ecNumber>
    </recommendedName>
</protein>
<evidence type="ECO:0000313" key="21">
    <source>
        <dbReference type="EMBL" id="PPK93277.1"/>
    </source>
</evidence>
<dbReference type="Proteomes" id="UP000239002">
    <property type="component" value="Unassembled WGS sequence"/>
</dbReference>
<dbReference type="OrthoDB" id="9794577at2"/>
<accession>A0A2S6IGG1</accession>
<evidence type="ECO:0000256" key="12">
    <source>
        <dbReference type="ARBA" id="ARBA00022989"/>
    </source>
</evidence>
<evidence type="ECO:0000256" key="1">
    <source>
        <dbReference type="ARBA" id="ARBA00004429"/>
    </source>
</evidence>
<gene>
    <name evidence="21" type="ORF">LY01_02562</name>
</gene>
<dbReference type="Gene3D" id="3.40.50.300">
    <property type="entry name" value="P-loop containing nucleotide triphosphate hydrolases"/>
    <property type="match status" value="1"/>
</dbReference>
<keyword evidence="22" id="KW-1185">Reference proteome</keyword>
<keyword evidence="12 17" id="KW-1133">Transmembrane helix</keyword>
<dbReference type="GO" id="GO:0005524">
    <property type="term" value="F:ATP binding"/>
    <property type="evidence" value="ECO:0007669"/>
    <property type="project" value="UniProtKB-KW"/>
</dbReference>
<dbReference type="CDD" id="cd05387">
    <property type="entry name" value="BY-kinase"/>
    <property type="match status" value="1"/>
</dbReference>
<dbReference type="InterPro" id="IPR050445">
    <property type="entry name" value="Bact_polysacc_biosynth/exp"/>
</dbReference>
<dbReference type="PANTHER" id="PTHR32309">
    <property type="entry name" value="TYROSINE-PROTEIN KINASE"/>
    <property type="match status" value="1"/>
</dbReference>
<dbReference type="GO" id="GO:0005886">
    <property type="term" value="C:plasma membrane"/>
    <property type="evidence" value="ECO:0007669"/>
    <property type="project" value="UniProtKB-SubCell"/>
</dbReference>
<evidence type="ECO:0000256" key="14">
    <source>
        <dbReference type="ARBA" id="ARBA00023137"/>
    </source>
</evidence>
<keyword evidence="16" id="KW-0175">Coiled coil</keyword>
<keyword evidence="11" id="KW-0067">ATP-binding</keyword>
<dbReference type="InterPro" id="IPR025669">
    <property type="entry name" value="AAA_dom"/>
</dbReference>
<keyword evidence="6" id="KW-0997">Cell inner membrane</keyword>
<comment type="similarity">
    <text evidence="2">Belongs to the CpsD/CapB family.</text>
</comment>
<keyword evidence="13 17" id="KW-0472">Membrane</keyword>
<evidence type="ECO:0000256" key="9">
    <source>
        <dbReference type="ARBA" id="ARBA00022741"/>
    </source>
</evidence>
<reference evidence="21 22" key="1">
    <citation type="submission" date="2018-02" db="EMBL/GenBank/DDBJ databases">
        <title>Genomic Encyclopedia of Archaeal and Bacterial Type Strains, Phase II (KMG-II): from individual species to whole genera.</title>
        <authorList>
            <person name="Goeker M."/>
        </authorList>
    </citation>
    <scope>NUCLEOTIDE SEQUENCE [LARGE SCALE GENOMIC DNA]</scope>
    <source>
        <strain evidence="21 22">DSM 16809</strain>
    </source>
</reference>
<organism evidence="21 22">
    <name type="scientific">Nonlabens xylanidelens</name>
    <dbReference type="NCBI Taxonomy" id="191564"/>
    <lineage>
        <taxon>Bacteria</taxon>
        <taxon>Pseudomonadati</taxon>
        <taxon>Bacteroidota</taxon>
        <taxon>Flavobacteriia</taxon>
        <taxon>Flavobacteriales</taxon>
        <taxon>Flavobacteriaceae</taxon>
        <taxon>Nonlabens</taxon>
    </lineage>
</organism>
<feature type="domain" description="Tyrosine-protein kinase G-rich" evidence="20">
    <location>
        <begin position="450"/>
        <end position="521"/>
    </location>
</feature>
<name>A0A2S6IGG1_9FLAO</name>
<comment type="similarity">
    <text evidence="3">Belongs to the etk/wzc family.</text>
</comment>
<dbReference type="RefSeq" id="WP_104516230.1">
    <property type="nucleotide sequence ID" value="NZ_MQVW01000012.1"/>
</dbReference>
<dbReference type="InterPro" id="IPR032807">
    <property type="entry name" value="GNVR"/>
</dbReference>
<proteinExistence type="inferred from homology"/>
<keyword evidence="5" id="KW-1003">Cell membrane</keyword>
<feature type="transmembrane region" description="Helical" evidence="17">
    <location>
        <begin position="24"/>
        <end position="45"/>
    </location>
</feature>
<feature type="domain" description="AAA" evidence="19">
    <location>
        <begin position="590"/>
        <end position="716"/>
    </location>
</feature>
<dbReference type="Pfam" id="PF13614">
    <property type="entry name" value="AAA_31"/>
    <property type="match status" value="1"/>
</dbReference>
<dbReference type="Pfam" id="PF13807">
    <property type="entry name" value="GNVR"/>
    <property type="match status" value="1"/>
</dbReference>
<dbReference type="NCBIfam" id="TIGR01007">
    <property type="entry name" value="eps_fam"/>
    <property type="match status" value="1"/>
</dbReference>
<evidence type="ECO:0000256" key="7">
    <source>
        <dbReference type="ARBA" id="ARBA00022679"/>
    </source>
</evidence>
<dbReference type="GO" id="GO:0004715">
    <property type="term" value="F:non-membrane spanning protein tyrosine kinase activity"/>
    <property type="evidence" value="ECO:0007669"/>
    <property type="project" value="UniProtKB-EC"/>
</dbReference>
<sequence>MSTTNMEANQALSLKDQINQYLRYWPWFIISVFIFLLLGFVYLRYASKEYVASTKILIKDTQSGGGLSELSALGDIDVLGGSFNTVENEMEILNSNKLINDVVSNLDLNIVYTRTGNIKSTNIYKNSPIKLSILIDSLSNTISESIDLMIRYVDDNKFEIKYKEDLNYVVHEYGASFKMNDLDLLVVPDFNHSRNASRSNDVEHENWKDLFISIKSINDVTKSLKSELNITKADKRGSVLEITLVDPVKEKAEDILNNLVVVFNEDAIKDKNQVAQNTAKFIDERLADIQKDLDSLERGIQNFKTTEKLTDLVAESALNLQSSAGITRELIESRTQLEIARLIKNKLNKESYNFIPENIGLENLNIQQASNSYNSLVQEYNRYKDNATADNPILKRLKDEIDSLKQAILLSLNNTINSIEIQKQSLTRELGSVSGKISTVPENERIARYIERDREVVEAIYLLLNEKKETTAISLAVTAPKAKIVDFALASKDPVSPKPKIVYLAMMLIGFILPGAIIYGRSIFYNKIESRNDVERGLPNANILGEVPKLDKDSVDYIVSNDRSVLAESFRIIRTNLQYKLNALNHDGTKIILVTSTIKGEGKTLVSYNISNTFAYSGKKVLLIGGDIRNPQLHRYLPNVSKRTKGVTEYLTNDQLTVEELAMTSKVNPNLDIILSGAIPPNPAELWMQDRTKDLFEEAKSLYDLVIIDSAPTILVTDTLLINKYADVTTYVTRANYTDTSLLEFVADTIEDGKLSNVAVVVNNVKLANFGYGNKYGYAYGEEKKTWLDLLKKKFSKGKSFE</sequence>
<evidence type="ECO:0000256" key="16">
    <source>
        <dbReference type="SAM" id="Coils"/>
    </source>
</evidence>
<dbReference type="AlphaFoldDB" id="A0A2S6IGG1"/>
<evidence type="ECO:0000256" key="17">
    <source>
        <dbReference type="SAM" id="Phobius"/>
    </source>
</evidence>
<evidence type="ECO:0000259" key="20">
    <source>
        <dbReference type="Pfam" id="PF13807"/>
    </source>
</evidence>
<feature type="transmembrane region" description="Helical" evidence="17">
    <location>
        <begin position="501"/>
        <end position="520"/>
    </location>
</feature>
<comment type="subcellular location">
    <subcellularLocation>
        <location evidence="1">Cell inner membrane</location>
        <topology evidence="1">Multi-pass membrane protein</topology>
    </subcellularLocation>
</comment>
<evidence type="ECO:0000313" key="22">
    <source>
        <dbReference type="Proteomes" id="UP000239002"/>
    </source>
</evidence>
<keyword evidence="8 17" id="KW-0812">Transmembrane</keyword>
<evidence type="ECO:0000259" key="19">
    <source>
        <dbReference type="Pfam" id="PF13614"/>
    </source>
</evidence>
<dbReference type="InterPro" id="IPR003856">
    <property type="entry name" value="LPS_length_determ_N"/>
</dbReference>
<evidence type="ECO:0000256" key="10">
    <source>
        <dbReference type="ARBA" id="ARBA00022777"/>
    </source>
</evidence>
<feature type="coiled-coil region" evidence="16">
    <location>
        <begin position="279"/>
        <end position="306"/>
    </location>
</feature>
<evidence type="ECO:0000256" key="5">
    <source>
        <dbReference type="ARBA" id="ARBA00022475"/>
    </source>
</evidence>
<evidence type="ECO:0000256" key="15">
    <source>
        <dbReference type="ARBA" id="ARBA00051245"/>
    </source>
</evidence>
<feature type="domain" description="Polysaccharide chain length determinant N-terminal" evidence="18">
    <location>
        <begin position="18"/>
        <end position="106"/>
    </location>
</feature>
<feature type="coiled-coil region" evidence="16">
    <location>
        <begin position="366"/>
        <end position="429"/>
    </location>
</feature>
<comment type="catalytic activity">
    <reaction evidence="15">
        <text>L-tyrosyl-[protein] + ATP = O-phospho-L-tyrosyl-[protein] + ADP + H(+)</text>
        <dbReference type="Rhea" id="RHEA:10596"/>
        <dbReference type="Rhea" id="RHEA-COMP:10136"/>
        <dbReference type="Rhea" id="RHEA-COMP:20101"/>
        <dbReference type="ChEBI" id="CHEBI:15378"/>
        <dbReference type="ChEBI" id="CHEBI:30616"/>
        <dbReference type="ChEBI" id="CHEBI:46858"/>
        <dbReference type="ChEBI" id="CHEBI:61978"/>
        <dbReference type="ChEBI" id="CHEBI:456216"/>
        <dbReference type="EC" id="2.7.10.2"/>
    </reaction>
</comment>
<dbReference type="SUPFAM" id="SSF52540">
    <property type="entry name" value="P-loop containing nucleoside triphosphate hydrolases"/>
    <property type="match status" value="1"/>
</dbReference>